<dbReference type="Pfam" id="PF04542">
    <property type="entry name" value="Sigma70_r2"/>
    <property type="match status" value="1"/>
</dbReference>
<sequence>MLILVFDTQQERDKFVAIYEAYGKTIYYTLKRYSLDEYTIEDLSQEIYIILADHLDDIDMGNTKRTQNYIITITRNYCSNYLRGRNKRQEESLEDQPYLHTDSDDTLEYIINKEQIHRLSDEIQKLDDIYKAVLELKYMNGFKDEEIASILNIKKKTVEMRLYRARIMLRKQLEALEDV</sequence>
<dbReference type="Proteomes" id="UP000013085">
    <property type="component" value="Unassembled WGS sequence"/>
</dbReference>
<keyword evidence="4" id="KW-0238">DNA-binding</keyword>
<feature type="domain" description="RNA polymerase sigma-70 region 2" evidence="6">
    <location>
        <begin position="18"/>
        <end position="87"/>
    </location>
</feature>
<dbReference type="HOGENOM" id="CLU_047691_3_2_9"/>
<dbReference type="InterPro" id="IPR014284">
    <property type="entry name" value="RNA_pol_sigma-70_dom"/>
</dbReference>
<dbReference type="InterPro" id="IPR013324">
    <property type="entry name" value="RNA_pol_sigma_r3/r4-like"/>
</dbReference>
<dbReference type="PANTHER" id="PTHR43133:SF8">
    <property type="entry name" value="RNA POLYMERASE SIGMA FACTOR HI_1459-RELATED"/>
    <property type="match status" value="1"/>
</dbReference>
<dbReference type="InterPro" id="IPR013325">
    <property type="entry name" value="RNA_pol_sigma_r2"/>
</dbReference>
<dbReference type="InterPro" id="IPR036388">
    <property type="entry name" value="WH-like_DNA-bd_sf"/>
</dbReference>
<reference evidence="8 9" key="1">
    <citation type="submission" date="2013-01" db="EMBL/GenBank/DDBJ databases">
        <title>The Genome Sequence of Clostridium clostridioforme 90A8.</title>
        <authorList>
            <consortium name="The Broad Institute Genome Sequencing Platform"/>
            <person name="Earl A."/>
            <person name="Ward D."/>
            <person name="Feldgarden M."/>
            <person name="Gevers D."/>
            <person name="Courvalin P."/>
            <person name="Lambert T."/>
            <person name="Walker B."/>
            <person name="Young S.K."/>
            <person name="Zeng Q."/>
            <person name="Gargeya S."/>
            <person name="Fitzgerald M."/>
            <person name="Haas B."/>
            <person name="Abouelleil A."/>
            <person name="Alvarado L."/>
            <person name="Arachchi H.M."/>
            <person name="Berlin A.M."/>
            <person name="Chapman S.B."/>
            <person name="Dewar J."/>
            <person name="Goldberg J."/>
            <person name="Griggs A."/>
            <person name="Gujja S."/>
            <person name="Hansen M."/>
            <person name="Howarth C."/>
            <person name="Imamovic A."/>
            <person name="Larimer J."/>
            <person name="McCowan C."/>
            <person name="Murphy C."/>
            <person name="Neiman D."/>
            <person name="Pearson M."/>
            <person name="Priest M."/>
            <person name="Roberts A."/>
            <person name="Saif S."/>
            <person name="Shea T."/>
            <person name="Sisk P."/>
            <person name="Sykes S."/>
            <person name="Wortman J."/>
            <person name="Nusbaum C."/>
            <person name="Birren B."/>
        </authorList>
    </citation>
    <scope>NUCLEOTIDE SEQUENCE [LARGE SCALE GENOMIC DNA]</scope>
    <source>
        <strain evidence="8 9">90A8</strain>
    </source>
</reference>
<keyword evidence="2" id="KW-0805">Transcription regulation</keyword>
<dbReference type="CDD" id="cd06171">
    <property type="entry name" value="Sigma70_r4"/>
    <property type="match status" value="1"/>
</dbReference>
<evidence type="ECO:0000259" key="7">
    <source>
        <dbReference type="Pfam" id="PF08281"/>
    </source>
</evidence>
<dbReference type="AlphaFoldDB" id="A0A0E2HS65"/>
<dbReference type="InterPro" id="IPR039425">
    <property type="entry name" value="RNA_pol_sigma-70-like"/>
</dbReference>
<proteinExistence type="inferred from homology"/>
<dbReference type="Gene3D" id="1.10.1740.10">
    <property type="match status" value="1"/>
</dbReference>
<keyword evidence="5" id="KW-0804">Transcription</keyword>
<evidence type="ECO:0000256" key="3">
    <source>
        <dbReference type="ARBA" id="ARBA00023082"/>
    </source>
</evidence>
<dbReference type="PANTHER" id="PTHR43133">
    <property type="entry name" value="RNA POLYMERASE ECF-TYPE SIGMA FACTO"/>
    <property type="match status" value="1"/>
</dbReference>
<dbReference type="RefSeq" id="WP_002595413.1">
    <property type="nucleotide sequence ID" value="NZ_KB851009.1"/>
</dbReference>
<evidence type="ECO:0000313" key="9">
    <source>
        <dbReference type="Proteomes" id="UP000013085"/>
    </source>
</evidence>
<organism evidence="8 9">
    <name type="scientific">[Clostridium] clostridioforme 90A8</name>
    <dbReference type="NCBI Taxonomy" id="999408"/>
    <lineage>
        <taxon>Bacteria</taxon>
        <taxon>Bacillati</taxon>
        <taxon>Bacillota</taxon>
        <taxon>Clostridia</taxon>
        <taxon>Lachnospirales</taxon>
        <taxon>Lachnospiraceae</taxon>
        <taxon>Enterocloster</taxon>
    </lineage>
</organism>
<keyword evidence="3" id="KW-0731">Sigma factor</keyword>
<comment type="caution">
    <text evidence="8">The sequence shown here is derived from an EMBL/GenBank/DDBJ whole genome shotgun (WGS) entry which is preliminary data.</text>
</comment>
<dbReference type="Pfam" id="PF08281">
    <property type="entry name" value="Sigma70_r4_2"/>
    <property type="match status" value="1"/>
</dbReference>
<dbReference type="GO" id="GO:0016987">
    <property type="term" value="F:sigma factor activity"/>
    <property type="evidence" value="ECO:0007669"/>
    <property type="project" value="UniProtKB-KW"/>
</dbReference>
<dbReference type="PATRIC" id="fig|999408.3.peg.1631"/>
<accession>A0A0E2HS65</accession>
<feature type="domain" description="RNA polymerase sigma factor 70 region 4 type 2" evidence="7">
    <location>
        <begin position="118"/>
        <end position="167"/>
    </location>
</feature>
<evidence type="ECO:0000256" key="2">
    <source>
        <dbReference type="ARBA" id="ARBA00023015"/>
    </source>
</evidence>
<dbReference type="SUPFAM" id="SSF88659">
    <property type="entry name" value="Sigma3 and sigma4 domains of RNA polymerase sigma factors"/>
    <property type="match status" value="1"/>
</dbReference>
<dbReference type="InterPro" id="IPR013249">
    <property type="entry name" value="RNA_pol_sigma70_r4_t2"/>
</dbReference>
<dbReference type="NCBIfam" id="TIGR02937">
    <property type="entry name" value="sigma70-ECF"/>
    <property type="match status" value="1"/>
</dbReference>
<evidence type="ECO:0000259" key="6">
    <source>
        <dbReference type="Pfam" id="PF04542"/>
    </source>
</evidence>
<dbReference type="EMBL" id="AGYR01000012">
    <property type="protein sequence ID" value="ENZ17967.1"/>
    <property type="molecule type" value="Genomic_DNA"/>
</dbReference>
<dbReference type="Gene3D" id="1.10.10.10">
    <property type="entry name" value="Winged helix-like DNA-binding domain superfamily/Winged helix DNA-binding domain"/>
    <property type="match status" value="1"/>
</dbReference>
<evidence type="ECO:0000256" key="4">
    <source>
        <dbReference type="ARBA" id="ARBA00023125"/>
    </source>
</evidence>
<dbReference type="InterPro" id="IPR007627">
    <property type="entry name" value="RNA_pol_sigma70_r2"/>
</dbReference>
<evidence type="ECO:0000256" key="1">
    <source>
        <dbReference type="ARBA" id="ARBA00010641"/>
    </source>
</evidence>
<dbReference type="SUPFAM" id="SSF88946">
    <property type="entry name" value="Sigma2 domain of RNA polymerase sigma factors"/>
    <property type="match status" value="1"/>
</dbReference>
<name>A0A0E2HS65_9FIRM</name>
<dbReference type="GO" id="GO:0003677">
    <property type="term" value="F:DNA binding"/>
    <property type="evidence" value="ECO:0007669"/>
    <property type="project" value="UniProtKB-KW"/>
</dbReference>
<dbReference type="GO" id="GO:0006352">
    <property type="term" value="P:DNA-templated transcription initiation"/>
    <property type="evidence" value="ECO:0007669"/>
    <property type="project" value="InterPro"/>
</dbReference>
<protein>
    <submittedName>
        <fullName evidence="8">Sigma-70 family RNA polymerase sigma factor</fullName>
    </submittedName>
</protein>
<gene>
    <name evidence="8" type="ORF">HMPREF1090_01517</name>
</gene>
<evidence type="ECO:0000313" key="8">
    <source>
        <dbReference type="EMBL" id="ENZ17967.1"/>
    </source>
</evidence>
<comment type="similarity">
    <text evidence="1">Belongs to the sigma-70 factor family. ECF subfamily.</text>
</comment>
<evidence type="ECO:0000256" key="5">
    <source>
        <dbReference type="ARBA" id="ARBA00023163"/>
    </source>
</evidence>